<dbReference type="Gene3D" id="2.30.30.1190">
    <property type="match status" value="1"/>
</dbReference>
<dbReference type="PROSITE" id="PS50103">
    <property type="entry name" value="ZF_C3H1"/>
    <property type="match status" value="1"/>
</dbReference>
<keyword evidence="2 4" id="KW-0863">Zinc-finger</keyword>
<dbReference type="SMART" id="SM00356">
    <property type="entry name" value="ZnF_C3H1"/>
    <property type="match status" value="1"/>
</dbReference>
<feature type="compositionally biased region" description="Basic and acidic residues" evidence="5">
    <location>
        <begin position="691"/>
        <end position="700"/>
    </location>
</feature>
<dbReference type="InterPro" id="IPR052650">
    <property type="entry name" value="Zinc_finger_CCCH"/>
</dbReference>
<sequence length="1187" mass="131422">MPLFHSHCTDGRENLAISMQANKRKKKSYHNFSWMDIPSFSGYGMSRTARRCITNYGTSKYDLEEVSRHFCREPIGLWRREHINTKSHSRWHSSEGNYEESRDSSDATMVWEGESTYEKSQKKSYRSRSRSPAYRFDRASVNDRRGRITTYDFINDKPRSTSTIPCKFFATGNCRNGSFCRFSHTEKTLDSFSNYKPDDHMQGIDSHVYMASPRDLNINASPCFRDESEGLGEQRAMRSYADDNAATENSFITHRMDSDEPTKDNGRSHLTLTAHSSSGMVVSESKGTSIRSADIEGSITYTENHLPTLNGTSGKPDVMDTVKSEVASSNQCQMGNEQISSLTNTLARLLEDGKLLPEMYAALSALNALGLIQYFVSGSAGPGVPASSSDQYDPVTDSLELVNSIIREQQDGILLTSQLLLTGSLGGDGLHGIDCKKAELNVNSLQSSEKALLADCKNEEQSILMAVEMKEGEGGGKLANNEGVGKAAEIKKNNDGKNLQTSEKAPFSDCKNQEHIIVKVEKTKKGQDRGKLVNNEGDDKADEIKKNNDGKSFRAFKFALAELVKELLCPTWKEGHINKEAYKTIVKNVVDKVIASVQNSHILQTKEKIDNYLSTSKPKILKLLQAYVEKFFLYFFFSTPIRNEFYGYHYISWMDIPASSGDGTGGSSSRPTTRYGTIKYDSKEVSNRLCGDDPGHDTYRNRSRSTSPRHYFHRAGSNDRDDLIASSDQNMSPRTRNFTSKFFASENCCCGNICLNSHADQTHNSSNYYRPDDCPQGIYSRVCISPAREGLEGSGAAVDFDKVPNWDKSKGIGEQMGLRSSADDYAVNSNRYMAHSSSGMSVSELRGTTDLGANIEGSMTFTGSQLLMLDADDYAVNNRYMAHSSSGMSVSEPRGTTVLGANIEGSMTFMGSQLLILDGTSREPGVLNTVRSEASSSAQCPRSSEQSLSLTDILTRLVEEIKLLPKLFAALSATNALVILQSFVAGSVGPDAPTVSSRQLDLVTDSLKLIRDKHAEVASSSKLPHGADPGSVGLNRTDCRNVELNVDSLPSGEKDQFAVCYNKEPNLSLAGEIIEKNDERKLVKNEVDGKDGQRMETTGGDSVCAFKLALIDFVKELLNPTYVRDQIDRDAYKNIVKRVVKKVTSRVQSIPQTQENIKKYLSTFRPNISKLVKEYVEIFKKEKASLA</sequence>
<dbReference type="SUPFAM" id="SSF90229">
    <property type="entry name" value="CCCH zinc finger"/>
    <property type="match status" value="1"/>
</dbReference>
<reference evidence="7" key="1">
    <citation type="submission" date="2023-02" db="EMBL/GenBank/DDBJ databases">
        <title>Genome of toxic invasive species Heracleum sosnowskyi carries increased number of genes despite the absence of recent whole-genome duplications.</title>
        <authorList>
            <person name="Schelkunov M."/>
            <person name="Shtratnikova V."/>
            <person name="Makarenko M."/>
            <person name="Klepikova A."/>
            <person name="Omelchenko D."/>
            <person name="Novikova G."/>
            <person name="Obukhova E."/>
            <person name="Bogdanov V."/>
            <person name="Penin A."/>
            <person name="Logacheva M."/>
        </authorList>
    </citation>
    <scope>NUCLEOTIDE SEQUENCE</scope>
    <source>
        <strain evidence="7">Hsosn_3</strain>
        <tissue evidence="7">Leaf</tissue>
    </source>
</reference>
<accession>A0AAD8N6V6</accession>
<feature type="region of interest" description="Disordered" evidence="5">
    <location>
        <begin position="691"/>
        <end position="712"/>
    </location>
</feature>
<comment type="caution">
    <text evidence="7">The sequence shown here is derived from an EMBL/GenBank/DDBJ whole genome shotgun (WGS) entry which is preliminary data.</text>
</comment>
<dbReference type="PANTHER" id="PTHR36886">
    <property type="entry name" value="PROTEIN FRIGIDA-ESSENTIAL 1"/>
    <property type="match status" value="1"/>
</dbReference>
<dbReference type="PANTHER" id="PTHR36886:SF8">
    <property type="entry name" value="ZINC FINGER CCCH DOMAIN-CONTAINING PROTEIN 38"/>
    <property type="match status" value="1"/>
</dbReference>
<evidence type="ECO:0000259" key="6">
    <source>
        <dbReference type="PROSITE" id="PS50103"/>
    </source>
</evidence>
<proteinExistence type="predicted"/>
<evidence type="ECO:0000256" key="1">
    <source>
        <dbReference type="ARBA" id="ARBA00022723"/>
    </source>
</evidence>
<reference evidence="7" key="2">
    <citation type="submission" date="2023-05" db="EMBL/GenBank/DDBJ databases">
        <authorList>
            <person name="Schelkunov M.I."/>
        </authorList>
    </citation>
    <scope>NUCLEOTIDE SEQUENCE</scope>
    <source>
        <strain evidence="7">Hsosn_3</strain>
        <tissue evidence="7">Leaf</tissue>
    </source>
</reference>
<keyword evidence="1 4" id="KW-0479">Metal-binding</keyword>
<evidence type="ECO:0000313" key="7">
    <source>
        <dbReference type="EMBL" id="KAK1403830.1"/>
    </source>
</evidence>
<dbReference type="GO" id="GO:0008270">
    <property type="term" value="F:zinc ion binding"/>
    <property type="evidence" value="ECO:0007669"/>
    <property type="project" value="UniProtKB-KW"/>
</dbReference>
<dbReference type="InterPro" id="IPR000571">
    <property type="entry name" value="Znf_CCCH"/>
</dbReference>
<dbReference type="Pfam" id="PF18044">
    <property type="entry name" value="zf-CCCH_4"/>
    <property type="match status" value="1"/>
</dbReference>
<keyword evidence="8" id="KW-1185">Reference proteome</keyword>
<keyword evidence="3 4" id="KW-0862">Zinc</keyword>
<protein>
    <recommendedName>
        <fullName evidence="6">C3H1-type domain-containing protein</fullName>
    </recommendedName>
</protein>
<dbReference type="EMBL" id="JAUIZM010000001">
    <property type="protein sequence ID" value="KAK1403830.1"/>
    <property type="molecule type" value="Genomic_DNA"/>
</dbReference>
<dbReference type="Proteomes" id="UP001237642">
    <property type="component" value="Unassembled WGS sequence"/>
</dbReference>
<feature type="zinc finger region" description="C3H1-type" evidence="4">
    <location>
        <begin position="160"/>
        <end position="187"/>
    </location>
</feature>
<dbReference type="InterPro" id="IPR041367">
    <property type="entry name" value="Znf-CCCH_4"/>
</dbReference>
<gene>
    <name evidence="7" type="ORF">POM88_003435</name>
</gene>
<dbReference type="InterPro" id="IPR036855">
    <property type="entry name" value="Znf_CCCH_sf"/>
</dbReference>
<evidence type="ECO:0000256" key="3">
    <source>
        <dbReference type="ARBA" id="ARBA00022833"/>
    </source>
</evidence>
<evidence type="ECO:0000256" key="2">
    <source>
        <dbReference type="ARBA" id="ARBA00022771"/>
    </source>
</evidence>
<evidence type="ECO:0000256" key="5">
    <source>
        <dbReference type="SAM" id="MobiDB-lite"/>
    </source>
</evidence>
<name>A0AAD8N6V6_9APIA</name>
<feature type="domain" description="C3H1-type" evidence="6">
    <location>
        <begin position="160"/>
        <end position="187"/>
    </location>
</feature>
<evidence type="ECO:0000256" key="4">
    <source>
        <dbReference type="PROSITE-ProRule" id="PRU00723"/>
    </source>
</evidence>
<organism evidence="7 8">
    <name type="scientific">Heracleum sosnowskyi</name>
    <dbReference type="NCBI Taxonomy" id="360622"/>
    <lineage>
        <taxon>Eukaryota</taxon>
        <taxon>Viridiplantae</taxon>
        <taxon>Streptophyta</taxon>
        <taxon>Embryophyta</taxon>
        <taxon>Tracheophyta</taxon>
        <taxon>Spermatophyta</taxon>
        <taxon>Magnoliopsida</taxon>
        <taxon>eudicotyledons</taxon>
        <taxon>Gunneridae</taxon>
        <taxon>Pentapetalae</taxon>
        <taxon>asterids</taxon>
        <taxon>campanulids</taxon>
        <taxon>Apiales</taxon>
        <taxon>Apiaceae</taxon>
        <taxon>Apioideae</taxon>
        <taxon>apioid superclade</taxon>
        <taxon>Tordylieae</taxon>
        <taxon>Tordyliinae</taxon>
        <taxon>Heracleum</taxon>
    </lineage>
</organism>
<dbReference type="AlphaFoldDB" id="A0AAD8N6V6"/>
<evidence type="ECO:0000313" key="8">
    <source>
        <dbReference type="Proteomes" id="UP001237642"/>
    </source>
</evidence>